<organism evidence="2">
    <name type="scientific">Pelagomonas calceolata</name>
    <dbReference type="NCBI Taxonomy" id="35677"/>
    <lineage>
        <taxon>Eukaryota</taxon>
        <taxon>Sar</taxon>
        <taxon>Stramenopiles</taxon>
        <taxon>Ochrophyta</taxon>
        <taxon>Pelagophyceae</taxon>
        <taxon>Pelagomonadales</taxon>
        <taxon>Pelagomonadaceae</taxon>
        <taxon>Pelagomonas</taxon>
    </lineage>
</organism>
<sequence length="626" mass="67459">MEEQPADYDDADTYATPYPRSPPPARTPEEDARGWASPPTANGWGAPPPQQGWANAATPQRPTNGWAAPPPKAESGWGPPPTGNGWGAETPPATPQAQDDDDDPYPTVRRAASTSSDDDDEFEADLDEFLRDGGDRGYKHLLDVARGATHRLPCPLRCHAYATLRVPRCVSCSAKPFVGGTFTERLRKLAAHAQSKADGSEQAHRAHRKLLRWLKRRYASILGDVPEPPSEAVLVETPTEDASEGEEGALVVAAPSASDSWPDDVPLQCEPEIQGQPWALLALMAGATRDAVQAKLEDVNADDPFASLVDIKLSLGRRPRLKLRERVVECTNAPLTSQEDIRAACAPLSFDGMQRAALPNELHRISRVAMADGTVTALVLRVGRTVRGASHRVADLIAAGKSILFLGAPGAGKSTALRDAASFCGVCRETRQPTGECWVVDASMELGGDGAEAHPSLHPAERYPAAGKSLHTAMVEVLCNVTPAAMICDELRDNEAAKAAAAVGNHGVQLIATAHAETLAELVNNKAMAPVLGDFEECTLSDREAMRRSGAQRWGNFSKVRNQRIGEATFDAVVELRPPSCREGAWRVVLDVNGAIDAIVEKQPYGGELRFYDEDHVLQREEWRPA</sequence>
<feature type="region of interest" description="Disordered" evidence="1">
    <location>
        <begin position="1"/>
        <end position="122"/>
    </location>
</feature>
<reference evidence="3" key="2">
    <citation type="submission" date="2021-11" db="EMBL/GenBank/DDBJ databases">
        <authorList>
            <consortium name="Genoscope - CEA"/>
            <person name="William W."/>
        </authorList>
    </citation>
    <scope>NUCLEOTIDE SEQUENCE</scope>
</reference>
<feature type="compositionally biased region" description="Low complexity" evidence="1">
    <location>
        <begin position="105"/>
        <end position="115"/>
    </location>
</feature>
<evidence type="ECO:0008006" key="5">
    <source>
        <dbReference type="Google" id="ProtNLM"/>
    </source>
</evidence>
<dbReference type="OrthoDB" id="26838at2759"/>
<dbReference type="EMBL" id="CAKKNE010000001">
    <property type="protein sequence ID" value="CAH0365880.1"/>
    <property type="molecule type" value="Genomic_DNA"/>
</dbReference>
<dbReference type="Proteomes" id="UP000789595">
    <property type="component" value="Unassembled WGS sequence"/>
</dbReference>
<dbReference type="Gene3D" id="3.40.50.300">
    <property type="entry name" value="P-loop containing nucleotide triphosphate hydrolases"/>
    <property type="match status" value="1"/>
</dbReference>
<evidence type="ECO:0000256" key="1">
    <source>
        <dbReference type="SAM" id="MobiDB-lite"/>
    </source>
</evidence>
<dbReference type="AlphaFoldDB" id="A0A7S4EE60"/>
<evidence type="ECO:0000313" key="4">
    <source>
        <dbReference type="Proteomes" id="UP000789595"/>
    </source>
</evidence>
<feature type="compositionally biased region" description="Pro residues" evidence="1">
    <location>
        <begin position="68"/>
        <end position="82"/>
    </location>
</feature>
<gene>
    <name evidence="2" type="ORF">PCAL00307_LOCUS22168</name>
    <name evidence="3" type="ORF">PECAL_1P23410</name>
</gene>
<dbReference type="EMBL" id="HBIW01025702">
    <property type="protein sequence ID" value="CAE0706717.1"/>
    <property type="molecule type" value="Transcribed_RNA"/>
</dbReference>
<dbReference type="SUPFAM" id="SSF52540">
    <property type="entry name" value="P-loop containing nucleoside triphosphate hydrolases"/>
    <property type="match status" value="1"/>
</dbReference>
<protein>
    <recommendedName>
        <fullName evidence="5">AAA+ ATPase domain-containing protein</fullName>
    </recommendedName>
</protein>
<accession>A0A7S4EE60</accession>
<reference evidence="2" key="1">
    <citation type="submission" date="2021-01" db="EMBL/GenBank/DDBJ databases">
        <authorList>
            <person name="Corre E."/>
            <person name="Pelletier E."/>
            <person name="Niang G."/>
            <person name="Scheremetjew M."/>
            <person name="Finn R."/>
            <person name="Kale V."/>
            <person name="Holt S."/>
            <person name="Cochrane G."/>
            <person name="Meng A."/>
            <person name="Brown T."/>
            <person name="Cohen L."/>
        </authorList>
    </citation>
    <scope>NUCLEOTIDE SEQUENCE</scope>
    <source>
        <strain evidence="2">CCMP1756</strain>
    </source>
</reference>
<keyword evidence="4" id="KW-1185">Reference proteome</keyword>
<feature type="compositionally biased region" description="Acidic residues" evidence="1">
    <location>
        <begin position="1"/>
        <end position="12"/>
    </location>
</feature>
<proteinExistence type="predicted"/>
<evidence type="ECO:0000313" key="2">
    <source>
        <dbReference type="EMBL" id="CAE0706717.1"/>
    </source>
</evidence>
<dbReference type="PANTHER" id="PTHR20953:SF3">
    <property type="entry name" value="P-LOOP CONTAINING NUCLEOSIDE TRIPHOSPHATE HYDROLASES SUPERFAMILY PROTEIN"/>
    <property type="match status" value="1"/>
</dbReference>
<dbReference type="PANTHER" id="PTHR20953">
    <property type="entry name" value="KINASE-RELATED"/>
    <property type="match status" value="1"/>
</dbReference>
<name>A0A7S4EE60_9STRA</name>
<evidence type="ECO:0000313" key="3">
    <source>
        <dbReference type="EMBL" id="CAH0365880.1"/>
    </source>
</evidence>
<dbReference type="InterPro" id="IPR027417">
    <property type="entry name" value="P-loop_NTPase"/>
</dbReference>